<gene>
    <name evidence="5" type="ORF">SDC9_59542</name>
</gene>
<dbReference type="Pfam" id="PF01734">
    <property type="entry name" value="Patatin"/>
    <property type="match status" value="1"/>
</dbReference>
<accession>A0A644XB95</accession>
<dbReference type="PROSITE" id="PS51635">
    <property type="entry name" value="PNPLA"/>
    <property type="match status" value="1"/>
</dbReference>
<sequence>MQGLGEIMKRALLLVLLVLACIPLSASRPKVALVLSGGGARGLAHIAVLQALEEEGIPIDMVLGTSMGSLVGGLYSSGYSPKDILRLLDETDMVGLFSEPALDSVRVQDTAFSYMHDHVFSLGFSDSAFGDAPSLIGDQKILELLGYLFSKYPNTIDFDDLPIPFRCVSADAVTGERIVHESGSLVSAIRSSISIPLVFSPYPYEDDRLVVDGGVVDNLPIALARSLGADIVIASDVNAMQLQTYEQLESLSAMAMQTVILVTQEKAAVQHQLADLLIFPDLRDINALDFTNTDLIIERGRLAVQEKQDELSALARRIGETRTLSVLDSKRDGSYALLPVPTILQIAIQDISLNKDHRMPHTSQFASFLGRKLNKQTAEELNLKLREIRKANGLASLSYEMALDGTLLISGRGFEKRNRNISLGLQSDAGFSNALPSSLAWYRADVFLDAYLNDFWNSELSLLLNATLGQKTSMQIALSYPFAFTSWGQVDVKLGLFYGSGSLSTKSTVVNAARTAPLDRAFHADLCLDLRFNEYGLASLVGSYHLVSLHDNQFPDAFLAFPELEASLLYNSLRSRFTPSGIRLDALLSIGYLGQMLSSIRFGWNQRFALSYLDSLGYDLHLSLIRRPFPLLDSYADLGIVEGIPGYSPLSLKRDALYAGLSWQHRLSEVLGYPTYCKVILRTGFFDSYDPYTAIPPADDSYFSTMVWDMGLGVVLGLVAPLGEVLLSFGASLGGFVTIAVGVY</sequence>
<keyword evidence="3" id="KW-0443">Lipid metabolism</keyword>
<dbReference type="PANTHER" id="PTHR14226">
    <property type="entry name" value="NEUROPATHY TARGET ESTERASE/SWISS CHEESE D.MELANOGASTER"/>
    <property type="match status" value="1"/>
</dbReference>
<evidence type="ECO:0000256" key="3">
    <source>
        <dbReference type="ARBA" id="ARBA00023098"/>
    </source>
</evidence>
<feature type="domain" description="PNPLA" evidence="4">
    <location>
        <begin position="33"/>
        <end position="225"/>
    </location>
</feature>
<organism evidence="5">
    <name type="scientific">bioreactor metagenome</name>
    <dbReference type="NCBI Taxonomy" id="1076179"/>
    <lineage>
        <taxon>unclassified sequences</taxon>
        <taxon>metagenomes</taxon>
        <taxon>ecological metagenomes</taxon>
    </lineage>
</organism>
<dbReference type="GO" id="GO:0016042">
    <property type="term" value="P:lipid catabolic process"/>
    <property type="evidence" value="ECO:0007669"/>
    <property type="project" value="UniProtKB-KW"/>
</dbReference>
<dbReference type="EMBL" id="VSSQ01002080">
    <property type="protein sequence ID" value="MPM13187.1"/>
    <property type="molecule type" value="Genomic_DNA"/>
</dbReference>
<keyword evidence="2" id="KW-0442">Lipid degradation</keyword>
<name>A0A644XB95_9ZZZZ</name>
<evidence type="ECO:0000259" key="4">
    <source>
        <dbReference type="PROSITE" id="PS51635"/>
    </source>
</evidence>
<reference evidence="5" key="1">
    <citation type="submission" date="2019-08" db="EMBL/GenBank/DDBJ databases">
        <authorList>
            <person name="Kucharzyk K."/>
            <person name="Murdoch R.W."/>
            <person name="Higgins S."/>
            <person name="Loffler F."/>
        </authorList>
    </citation>
    <scope>NUCLEOTIDE SEQUENCE</scope>
</reference>
<evidence type="ECO:0000313" key="5">
    <source>
        <dbReference type="EMBL" id="MPM13187.1"/>
    </source>
</evidence>
<dbReference type="AlphaFoldDB" id="A0A644XB95"/>
<evidence type="ECO:0000256" key="1">
    <source>
        <dbReference type="ARBA" id="ARBA00022801"/>
    </source>
</evidence>
<comment type="caution">
    <text evidence="5">The sequence shown here is derived from an EMBL/GenBank/DDBJ whole genome shotgun (WGS) entry which is preliminary data.</text>
</comment>
<dbReference type="InterPro" id="IPR050301">
    <property type="entry name" value="NTE"/>
</dbReference>
<dbReference type="GO" id="GO:0016787">
    <property type="term" value="F:hydrolase activity"/>
    <property type="evidence" value="ECO:0007669"/>
    <property type="project" value="UniProtKB-KW"/>
</dbReference>
<dbReference type="InterPro" id="IPR016035">
    <property type="entry name" value="Acyl_Trfase/lysoPLipase"/>
</dbReference>
<dbReference type="Gene3D" id="3.40.1090.10">
    <property type="entry name" value="Cytosolic phospholipase A2 catalytic domain"/>
    <property type="match status" value="2"/>
</dbReference>
<dbReference type="PANTHER" id="PTHR14226:SF76">
    <property type="entry name" value="NTE FAMILY PROTEIN RSSA"/>
    <property type="match status" value="1"/>
</dbReference>
<protein>
    <recommendedName>
        <fullName evidence="4">PNPLA domain-containing protein</fullName>
    </recommendedName>
</protein>
<dbReference type="InterPro" id="IPR002641">
    <property type="entry name" value="PNPLA_dom"/>
</dbReference>
<proteinExistence type="predicted"/>
<dbReference type="CDD" id="cd07205">
    <property type="entry name" value="Pat_PNPLA6_PNPLA7_NTE1_like"/>
    <property type="match status" value="1"/>
</dbReference>
<evidence type="ECO:0000256" key="2">
    <source>
        <dbReference type="ARBA" id="ARBA00022963"/>
    </source>
</evidence>
<keyword evidence="1" id="KW-0378">Hydrolase</keyword>
<dbReference type="SUPFAM" id="SSF52151">
    <property type="entry name" value="FabD/lysophospholipase-like"/>
    <property type="match status" value="1"/>
</dbReference>